<keyword evidence="1" id="KW-0812">Transmembrane</keyword>
<dbReference type="RefSeq" id="WP_128213185.1">
    <property type="nucleotide sequence ID" value="NZ_CP025746.1"/>
</dbReference>
<protein>
    <submittedName>
        <fullName evidence="2">Uncharacterized protein</fullName>
    </submittedName>
</protein>
<evidence type="ECO:0000313" key="2">
    <source>
        <dbReference type="EMBL" id="QAA32398.1"/>
    </source>
</evidence>
<keyword evidence="3" id="KW-1185">Reference proteome</keyword>
<reference evidence="2 3" key="1">
    <citation type="submission" date="2018-01" db="EMBL/GenBank/DDBJ databases">
        <title>Genome Sequencing and Assembly of Anaerobacter polyendosporus strain CT4.</title>
        <authorList>
            <person name="Tachaapaikoon C."/>
            <person name="Sutheeworapong S."/>
            <person name="Jenjaroenpun P."/>
            <person name="Wongsurawat T."/>
            <person name="Nookeaw I."/>
            <person name="Cheawchanlertfa P."/>
            <person name="Kosugi A."/>
            <person name="Cheevadhanarak S."/>
            <person name="Ratanakhanokchai K."/>
        </authorList>
    </citation>
    <scope>NUCLEOTIDE SEQUENCE [LARGE SCALE GENOMIC DNA]</scope>
    <source>
        <strain evidence="2 3">CT4</strain>
    </source>
</reference>
<keyword evidence="1" id="KW-1133">Transmembrane helix</keyword>
<evidence type="ECO:0000256" key="1">
    <source>
        <dbReference type="SAM" id="Phobius"/>
    </source>
</evidence>
<proteinExistence type="predicted"/>
<dbReference type="KEGG" id="cmah:C1I91_12520"/>
<feature type="transmembrane region" description="Helical" evidence="1">
    <location>
        <begin position="44"/>
        <end position="63"/>
    </location>
</feature>
<dbReference type="Proteomes" id="UP000286268">
    <property type="component" value="Chromosome"/>
</dbReference>
<accession>A0A410DTR8</accession>
<gene>
    <name evidence="2" type="ORF">C1I91_12520</name>
</gene>
<sequence length="69" mass="8087">MLDNFKKENLNDKIVSIINFLLWILLVFVVVSTIIMFLKSKRWFYVILGVLLVGGTLVNIKYFRGLKTH</sequence>
<keyword evidence="1" id="KW-0472">Membrane</keyword>
<evidence type="ECO:0000313" key="3">
    <source>
        <dbReference type="Proteomes" id="UP000286268"/>
    </source>
</evidence>
<feature type="transmembrane region" description="Helical" evidence="1">
    <location>
        <begin position="20"/>
        <end position="38"/>
    </location>
</feature>
<organism evidence="2 3">
    <name type="scientific">Clostridium manihotivorum</name>
    <dbReference type="NCBI Taxonomy" id="2320868"/>
    <lineage>
        <taxon>Bacteria</taxon>
        <taxon>Bacillati</taxon>
        <taxon>Bacillota</taxon>
        <taxon>Clostridia</taxon>
        <taxon>Eubacteriales</taxon>
        <taxon>Clostridiaceae</taxon>
        <taxon>Clostridium</taxon>
    </lineage>
</organism>
<name>A0A410DTR8_9CLOT</name>
<dbReference type="AlphaFoldDB" id="A0A410DTR8"/>
<dbReference type="EMBL" id="CP025746">
    <property type="protein sequence ID" value="QAA32398.1"/>
    <property type="molecule type" value="Genomic_DNA"/>
</dbReference>